<dbReference type="VEuPathDB" id="MicrosporidiaDB:NCER_101791"/>
<name>A0A0F9WQK9_9MICR</name>
<dbReference type="InterPro" id="IPR038558">
    <property type="entry name" value="SAS-6_N_sf"/>
</dbReference>
<feature type="coiled-coil region" evidence="6">
    <location>
        <begin position="161"/>
        <end position="331"/>
    </location>
</feature>
<keyword evidence="3 6" id="KW-0175">Coiled coil</keyword>
<dbReference type="PANTHER" id="PTHR44281:SF2">
    <property type="entry name" value="SPINDLE ASSEMBLY ABNORMAL PROTEIN 6 HOMOLOG"/>
    <property type="match status" value="1"/>
</dbReference>
<comment type="subcellular location">
    <subcellularLocation>
        <location evidence="1">Cytoplasm</location>
        <location evidence="1">Cytoskeleton</location>
        <location evidence="1">Microtubule organizing center</location>
        <location evidence="1">Centrosome</location>
    </subcellularLocation>
</comment>
<comment type="caution">
    <text evidence="8">The sequence shown here is derived from an EMBL/GenBank/DDBJ whole genome shotgun (WGS) entry which is preliminary data.</text>
</comment>
<evidence type="ECO:0000256" key="5">
    <source>
        <dbReference type="ARBA" id="ARBA00023306"/>
    </source>
</evidence>
<dbReference type="SUPFAM" id="SSF57997">
    <property type="entry name" value="Tropomyosin"/>
    <property type="match status" value="1"/>
</dbReference>
<accession>A0A0F9WQK9</accession>
<evidence type="ECO:0000256" key="3">
    <source>
        <dbReference type="ARBA" id="ARBA00023054"/>
    </source>
</evidence>
<dbReference type="Pfam" id="PF16531">
    <property type="entry name" value="SAS-6_N"/>
    <property type="match status" value="1"/>
</dbReference>
<keyword evidence="4" id="KW-0206">Cytoskeleton</keyword>
<keyword evidence="5" id="KW-0131">Cell cycle</keyword>
<feature type="domain" description="Spindle assembly abnormal protein 6 N-terminal" evidence="7">
    <location>
        <begin position="21"/>
        <end position="116"/>
    </location>
</feature>
<gene>
    <name evidence="8" type="ORF">AAJ76_2800044801</name>
</gene>
<dbReference type="InterPro" id="IPR032396">
    <property type="entry name" value="SAS-6_N"/>
</dbReference>
<dbReference type="RefSeq" id="XP_024330960.1">
    <property type="nucleotide sequence ID" value="XM_024474939.1"/>
</dbReference>
<keyword evidence="2" id="KW-0963">Cytoplasm</keyword>
<dbReference type="GeneID" id="36319868"/>
<evidence type="ECO:0000256" key="1">
    <source>
        <dbReference type="ARBA" id="ARBA00004300"/>
    </source>
</evidence>
<reference evidence="8 9" key="1">
    <citation type="journal article" date="2015" name="Environ. Microbiol.">
        <title>Genome analyses suggest the presence of polyploidy and recent human-driven expansions in eight global populations of the honeybee pathogen Nosema ceranae.</title>
        <authorList>
            <person name="Pelin A."/>
            <person name="Selman M."/>
            <person name="Aris-Brosou S."/>
            <person name="Farinelli L."/>
            <person name="Corradi N."/>
        </authorList>
    </citation>
    <scope>NUCLEOTIDE SEQUENCE [LARGE SCALE GENOMIC DNA]</scope>
    <source>
        <strain evidence="8 9">PA08 1199</strain>
    </source>
</reference>
<dbReference type="VEuPathDB" id="MicrosporidiaDB:G9O61_00g014420"/>
<dbReference type="AlphaFoldDB" id="A0A0F9WQK9"/>
<dbReference type="PANTHER" id="PTHR44281">
    <property type="entry name" value="SPINDLE ASSEMBLY ABNORMAL PROTEIN 6 HOMOLOG"/>
    <property type="match status" value="1"/>
</dbReference>
<evidence type="ECO:0000259" key="7">
    <source>
        <dbReference type="Pfam" id="PF16531"/>
    </source>
</evidence>
<sequence>MKEILFTGKIQIYSYDEQIPTKMKCDVLQELDTLTIKLINSTDVFSFYICTISSDDFYILKREQDLIVDYHKFIEIVIKLFHKIQNNLLFAYFVDLKFMFVEKNEFRNIIKLELKFKEPSDIDYKSYLGDVISRLETDNIKLIKENNLLKDYNNNTLHRKLRNLEENQNIHISKLNNLNKQNEEYKYKIEKMTNEIKSLNNQVYELEKENIKLKVDKEKSNKLQEEYLEIKNINENIRKDLETANEIIKKIRTENLDYKNKLEEIENNIKNRQNEIERYEKNMEEIKKKNKNLEEKLKKYVKDNKEYKIKVKDLENEKTNLVRKLENAQSVFNHFSNNREIRDKYSSDSISGYSIQPEEKPE</sequence>
<dbReference type="EMBL" id="JPQZ01000028">
    <property type="protein sequence ID" value="KKO75218.1"/>
    <property type="molecule type" value="Genomic_DNA"/>
</dbReference>
<protein>
    <submittedName>
        <fullName evidence="8">Atpase involved in dna replication</fullName>
    </submittedName>
</protein>
<organism evidence="8 9">
    <name type="scientific">Vairimorpha ceranae</name>
    <dbReference type="NCBI Taxonomy" id="40302"/>
    <lineage>
        <taxon>Eukaryota</taxon>
        <taxon>Fungi</taxon>
        <taxon>Fungi incertae sedis</taxon>
        <taxon>Microsporidia</taxon>
        <taxon>Nosematidae</taxon>
        <taxon>Vairimorpha</taxon>
    </lineage>
</organism>
<evidence type="ECO:0000256" key="2">
    <source>
        <dbReference type="ARBA" id="ARBA00022490"/>
    </source>
</evidence>
<dbReference type="Proteomes" id="UP000034350">
    <property type="component" value="Unassembled WGS sequence"/>
</dbReference>
<keyword evidence="9" id="KW-1185">Reference proteome</keyword>
<dbReference type="VEuPathDB" id="MicrosporidiaDB:G9O61_00g007520"/>
<dbReference type="Gene3D" id="2.170.210.20">
    <property type="entry name" value="Spindle assembly abnormal protein 6, N-terminal domain"/>
    <property type="match status" value="1"/>
</dbReference>
<evidence type="ECO:0000256" key="6">
    <source>
        <dbReference type="SAM" id="Coils"/>
    </source>
</evidence>
<dbReference type="OrthoDB" id="49058at2759"/>
<proteinExistence type="predicted"/>
<evidence type="ECO:0000313" key="8">
    <source>
        <dbReference type="EMBL" id="KKO75218.1"/>
    </source>
</evidence>
<dbReference type="OMA" id="DQMSNKP"/>
<evidence type="ECO:0000313" key="9">
    <source>
        <dbReference type="Proteomes" id="UP000034350"/>
    </source>
</evidence>
<dbReference type="VEuPathDB" id="MicrosporidiaDB:AAJ76_2800044801"/>
<evidence type="ECO:0000256" key="4">
    <source>
        <dbReference type="ARBA" id="ARBA00023212"/>
    </source>
</evidence>